<name>A0ABV2AMF6_9EUKA</name>
<dbReference type="Proteomes" id="UP001439008">
    <property type="component" value="Unassembled WGS sequence"/>
</dbReference>
<dbReference type="EMBL" id="JBDODL010000909">
    <property type="protein sequence ID" value="MES1920854.1"/>
    <property type="molecule type" value="Genomic_DNA"/>
</dbReference>
<feature type="non-terminal residue" evidence="1">
    <location>
        <position position="1"/>
    </location>
</feature>
<gene>
    <name evidence="1" type="ORF">MHBO_002478</name>
</gene>
<protein>
    <submittedName>
        <fullName evidence="1">Uncharacterized protein</fullName>
    </submittedName>
</protein>
<evidence type="ECO:0000313" key="2">
    <source>
        <dbReference type="Proteomes" id="UP001439008"/>
    </source>
</evidence>
<proteinExistence type="predicted"/>
<sequence length="493" mass="57998">LCLSNPLLCDLHIKNLKIVLGGTNFKSVEEMPFNMKSGEFSKKVLIVKPLQNKNFDVDKISFEMFGLKGYHSISDQKPTKIKLKQSFQFKTDQIENVKNFFGYKKEINVNLKKNESQYFDKMIISEKNLKDDNRISNKNEYLKVVEKIPMKIPKITSIPNIQFEYKNHFFHINESKMASLLKGIKATLRIVLENVAEKDIGYLKVQLFPSEKTKFLFYKIYFCFIEKLQRKFSMIAEKVLIIKNGDQKITNADIDFPVSLKTMFYKIFYSKTNGDRYGKTLNGGLSVPILTLPELKSVFCLNQNGPNFNIVIDVYNNNKKSFYFEYGEQKLKIEKLSRKKYCFSIAKRFKTELNFKIKDLFPQIFKSRFLLSVDDKIDFEQAKLNITEKIITKLTNKIEKFAFKKTLDIKILKLKFNQSSKYLEFAISNPSSVTLFNVYLEFYNDSLDFPKWSEIEQIESKKTKKLKFRKAFFVSTDKKIYSNAIFRNEHDEI</sequence>
<keyword evidence="2" id="KW-1185">Reference proteome</keyword>
<feature type="non-terminal residue" evidence="1">
    <location>
        <position position="493"/>
    </location>
</feature>
<organism evidence="1 2">
    <name type="scientific">Bonamia ostreae</name>
    <dbReference type="NCBI Taxonomy" id="126728"/>
    <lineage>
        <taxon>Eukaryota</taxon>
        <taxon>Sar</taxon>
        <taxon>Rhizaria</taxon>
        <taxon>Endomyxa</taxon>
        <taxon>Ascetosporea</taxon>
        <taxon>Haplosporida</taxon>
        <taxon>Bonamia</taxon>
    </lineage>
</organism>
<reference evidence="1 2" key="1">
    <citation type="journal article" date="2024" name="BMC Biol.">
        <title>Comparative genomics of Ascetosporea gives new insight into the evolutionary basis for animal parasitism in Rhizaria.</title>
        <authorList>
            <person name="Hiltunen Thoren M."/>
            <person name="Onut-Brannstrom I."/>
            <person name="Alfjorden A."/>
            <person name="Peckova H."/>
            <person name="Swords F."/>
            <person name="Hooper C."/>
            <person name="Holzer A.S."/>
            <person name="Bass D."/>
            <person name="Burki F."/>
        </authorList>
    </citation>
    <scope>NUCLEOTIDE SEQUENCE [LARGE SCALE GENOMIC DNA]</scope>
    <source>
        <strain evidence="1">20-A016</strain>
    </source>
</reference>
<comment type="caution">
    <text evidence="1">The sequence shown here is derived from an EMBL/GenBank/DDBJ whole genome shotgun (WGS) entry which is preliminary data.</text>
</comment>
<evidence type="ECO:0000313" key="1">
    <source>
        <dbReference type="EMBL" id="MES1920854.1"/>
    </source>
</evidence>
<accession>A0ABV2AMF6</accession>